<dbReference type="Proteomes" id="UP000823775">
    <property type="component" value="Unassembled WGS sequence"/>
</dbReference>
<sequence>QQTLFPVISVCNFKRQILFDIEKNENAILEANEVEVMVMLEENGRRPRRKSKL</sequence>
<proteinExistence type="predicted"/>
<evidence type="ECO:0000313" key="1">
    <source>
        <dbReference type="EMBL" id="MCD9644402.1"/>
    </source>
</evidence>
<name>A0ABS8VBX7_DATST</name>
<comment type="caution">
    <text evidence="1">The sequence shown here is derived from an EMBL/GenBank/DDBJ whole genome shotgun (WGS) entry which is preliminary data.</text>
</comment>
<evidence type="ECO:0000313" key="2">
    <source>
        <dbReference type="Proteomes" id="UP000823775"/>
    </source>
</evidence>
<reference evidence="1 2" key="1">
    <citation type="journal article" date="2021" name="BMC Genomics">
        <title>Datura genome reveals duplications of psychoactive alkaloid biosynthetic genes and high mutation rate following tissue culture.</title>
        <authorList>
            <person name="Rajewski A."/>
            <person name="Carter-House D."/>
            <person name="Stajich J."/>
            <person name="Litt A."/>
        </authorList>
    </citation>
    <scope>NUCLEOTIDE SEQUENCE [LARGE SCALE GENOMIC DNA]</scope>
    <source>
        <strain evidence="1">AR-01</strain>
    </source>
</reference>
<protein>
    <submittedName>
        <fullName evidence="1">Uncharacterized protein</fullName>
    </submittedName>
</protein>
<gene>
    <name evidence="1" type="ORF">HAX54_032609</name>
</gene>
<dbReference type="EMBL" id="JACEIK010004143">
    <property type="protein sequence ID" value="MCD9644402.1"/>
    <property type="molecule type" value="Genomic_DNA"/>
</dbReference>
<organism evidence="1 2">
    <name type="scientific">Datura stramonium</name>
    <name type="common">Jimsonweed</name>
    <name type="synonym">Common thornapple</name>
    <dbReference type="NCBI Taxonomy" id="4076"/>
    <lineage>
        <taxon>Eukaryota</taxon>
        <taxon>Viridiplantae</taxon>
        <taxon>Streptophyta</taxon>
        <taxon>Embryophyta</taxon>
        <taxon>Tracheophyta</taxon>
        <taxon>Spermatophyta</taxon>
        <taxon>Magnoliopsida</taxon>
        <taxon>eudicotyledons</taxon>
        <taxon>Gunneridae</taxon>
        <taxon>Pentapetalae</taxon>
        <taxon>asterids</taxon>
        <taxon>lamiids</taxon>
        <taxon>Solanales</taxon>
        <taxon>Solanaceae</taxon>
        <taxon>Solanoideae</taxon>
        <taxon>Datureae</taxon>
        <taxon>Datura</taxon>
    </lineage>
</organism>
<keyword evidence="2" id="KW-1185">Reference proteome</keyword>
<accession>A0ABS8VBX7</accession>
<feature type="non-terminal residue" evidence="1">
    <location>
        <position position="1"/>
    </location>
</feature>